<dbReference type="Gene3D" id="3.20.100.30">
    <property type="entry name" value="VTC, catalytic tunnel domain"/>
    <property type="match status" value="1"/>
</dbReference>
<reference evidence="2" key="1">
    <citation type="submission" date="2019-08" db="EMBL/GenBank/DDBJ databases">
        <authorList>
            <person name="Kucharzyk K."/>
            <person name="Murdoch R.W."/>
            <person name="Higgins S."/>
            <person name="Loffler F."/>
        </authorList>
    </citation>
    <scope>NUCLEOTIDE SEQUENCE</scope>
</reference>
<accession>A0A645DXD8</accession>
<proteinExistence type="predicted"/>
<dbReference type="Pfam" id="PF09359">
    <property type="entry name" value="VTC"/>
    <property type="match status" value="1"/>
</dbReference>
<organism evidence="2">
    <name type="scientific">bioreactor metagenome</name>
    <dbReference type="NCBI Taxonomy" id="1076179"/>
    <lineage>
        <taxon>unclassified sequences</taxon>
        <taxon>metagenomes</taxon>
        <taxon>ecological metagenomes</taxon>
    </lineage>
</organism>
<protein>
    <recommendedName>
        <fullName evidence="1">VTC domain-containing protein</fullName>
    </recommendedName>
</protein>
<evidence type="ECO:0000313" key="2">
    <source>
        <dbReference type="EMBL" id="MPM92992.1"/>
    </source>
</evidence>
<dbReference type="CDD" id="cd07750">
    <property type="entry name" value="PolyPPase_VTC_like"/>
    <property type="match status" value="1"/>
</dbReference>
<name>A0A645DXD8_9ZZZZ</name>
<dbReference type="InterPro" id="IPR042267">
    <property type="entry name" value="VTC_sf"/>
</dbReference>
<evidence type="ECO:0000259" key="1">
    <source>
        <dbReference type="Pfam" id="PF09359"/>
    </source>
</evidence>
<sequence length="227" mass="25981">MIDAYRNEYKYLMKAASAELIRCRLSALMERDAHAGEKGDYFIRSIYFDDNAFSAYQDKLAGVDIRNKYRIRFYNMDASRLTLEAKRKRDRYVCKDVAPLSRAVAEKMLSGEPLTKQEADCPLLAEFATLALDGMRPSVIVDYVRTAYVYPVGDVRITLDRDLRAESYRDHNAFEDRGGVPVLENGDVILEVKFRNFLPPWIAEAISDVPKILCANSKYCNCLAVYL</sequence>
<comment type="caution">
    <text evidence="2">The sequence shown here is derived from an EMBL/GenBank/DDBJ whole genome shotgun (WGS) entry which is preliminary data.</text>
</comment>
<gene>
    <name evidence="2" type="ORF">SDC9_140128</name>
</gene>
<dbReference type="InterPro" id="IPR018966">
    <property type="entry name" value="VTC_domain"/>
</dbReference>
<dbReference type="EMBL" id="VSSQ01039858">
    <property type="protein sequence ID" value="MPM92992.1"/>
    <property type="molecule type" value="Genomic_DNA"/>
</dbReference>
<dbReference type="AlphaFoldDB" id="A0A645DXD8"/>
<feature type="domain" description="VTC" evidence="1">
    <location>
        <begin position="6"/>
        <end position="225"/>
    </location>
</feature>
<dbReference type="GO" id="GO:0006799">
    <property type="term" value="P:polyphosphate biosynthetic process"/>
    <property type="evidence" value="ECO:0007669"/>
    <property type="project" value="UniProtKB-ARBA"/>
</dbReference>